<evidence type="ECO:0000313" key="10">
    <source>
        <dbReference type="Proteomes" id="UP000591131"/>
    </source>
</evidence>
<dbReference type="AlphaFoldDB" id="A0A7J6L5H8"/>
<evidence type="ECO:0000256" key="4">
    <source>
        <dbReference type="ARBA" id="ARBA00023002"/>
    </source>
</evidence>
<protein>
    <recommendedName>
        <fullName evidence="8">JmjC domain-containing protein</fullName>
    </recommendedName>
</protein>
<evidence type="ECO:0000259" key="8">
    <source>
        <dbReference type="PROSITE" id="PS51184"/>
    </source>
</evidence>
<keyword evidence="4" id="KW-0560">Oxidoreductase</keyword>
<dbReference type="PROSITE" id="PS51184">
    <property type="entry name" value="JMJC"/>
    <property type="match status" value="1"/>
</dbReference>
<dbReference type="EMBL" id="JAAPAO010000735">
    <property type="protein sequence ID" value="KAF4654427.1"/>
    <property type="molecule type" value="Genomic_DNA"/>
</dbReference>
<evidence type="ECO:0000256" key="1">
    <source>
        <dbReference type="ARBA" id="ARBA00001954"/>
    </source>
</evidence>
<keyword evidence="5" id="KW-0408">Iron</keyword>
<evidence type="ECO:0000256" key="5">
    <source>
        <dbReference type="ARBA" id="ARBA00023004"/>
    </source>
</evidence>
<proteinExistence type="predicted"/>
<comment type="subcellular location">
    <subcellularLocation>
        <location evidence="2">Nucleus</location>
    </subcellularLocation>
</comment>
<evidence type="ECO:0000256" key="3">
    <source>
        <dbReference type="ARBA" id="ARBA00022723"/>
    </source>
</evidence>
<dbReference type="Pfam" id="PF13621">
    <property type="entry name" value="Cupin_8"/>
    <property type="match status" value="1"/>
</dbReference>
<keyword evidence="3" id="KW-0479">Metal-binding</keyword>
<name>A0A7J6L5H8_PERCH</name>
<comment type="cofactor">
    <cofactor evidence="1">
        <name>Fe(2+)</name>
        <dbReference type="ChEBI" id="CHEBI:29033"/>
    </cofactor>
</comment>
<evidence type="ECO:0000256" key="7">
    <source>
        <dbReference type="SAM" id="MobiDB-lite"/>
    </source>
</evidence>
<feature type="domain" description="JmjC" evidence="8">
    <location>
        <begin position="100"/>
        <end position="266"/>
    </location>
</feature>
<accession>A0A7J6L5H8</accession>
<feature type="compositionally biased region" description="Basic residues" evidence="7">
    <location>
        <begin position="464"/>
        <end position="477"/>
    </location>
</feature>
<feature type="compositionally biased region" description="Basic and acidic residues" evidence="7">
    <location>
        <begin position="451"/>
        <end position="463"/>
    </location>
</feature>
<dbReference type="OrthoDB" id="348678at2759"/>
<sequence length="483" mass="54534">MTCTDFSSSSFLSQVEGVDEATEKLSPQYVSTLKGPTVFRGAAESIKNDFTGEKLIEEYGDRRLPLSLTIEERSDKPTGKATTSMREYINGNVKGYLKQVPVADKLTEEFKPLIDDTFYGNRKDTLYMWVGRASEVTETGIHSDDENNILVQLQGVKRVVLFPPDSGDAVYVNDKYDDGTRCCDADVYAKNWEEKWPKLSKVQKNAVKVTLMEGDVLYFPRNWYHDVRILPEDNMKSDDRLGLSVSVNVFSTWRPRYLIEEGGRVALRCFDKLASLLLKSTMMINLILIAIGGNTIINLVMSAPPPPLPPTGDYAPQANAQLPPGVEDVKVKVYENNNNKMVADLTVHPTSGEPVTIKELDLVHRNKGNTDEVLDEFAKNTTTKWQWNFNHNCDANEESSYINTPPRENAVILEHGGNEELRGHHSGTLGADDKGDIDTVQLDFPLDLSMKRPREGIEWNEGRKRARKQRNPRRVHPDKRDNE</sequence>
<feature type="region of interest" description="Disordered" evidence="7">
    <location>
        <begin position="451"/>
        <end position="483"/>
    </location>
</feature>
<dbReference type="GO" id="GO:0005634">
    <property type="term" value="C:nucleus"/>
    <property type="evidence" value="ECO:0007669"/>
    <property type="project" value="UniProtKB-SubCell"/>
</dbReference>
<organism evidence="9 10">
    <name type="scientific">Perkinsus chesapeaki</name>
    <name type="common">Clam parasite</name>
    <name type="synonym">Perkinsus andrewsi</name>
    <dbReference type="NCBI Taxonomy" id="330153"/>
    <lineage>
        <taxon>Eukaryota</taxon>
        <taxon>Sar</taxon>
        <taxon>Alveolata</taxon>
        <taxon>Perkinsozoa</taxon>
        <taxon>Perkinsea</taxon>
        <taxon>Perkinsida</taxon>
        <taxon>Perkinsidae</taxon>
        <taxon>Perkinsus</taxon>
    </lineage>
</organism>
<dbReference type="PANTHER" id="PTHR12461:SF106">
    <property type="entry name" value="BIFUNCTIONAL PEPTIDASE AND ARGINYL-HYDROXYLASE JMJD5"/>
    <property type="match status" value="1"/>
</dbReference>
<dbReference type="PANTHER" id="PTHR12461">
    <property type="entry name" value="HYPOXIA-INDUCIBLE FACTOR 1 ALPHA INHIBITOR-RELATED"/>
    <property type="match status" value="1"/>
</dbReference>
<dbReference type="Proteomes" id="UP000591131">
    <property type="component" value="Unassembled WGS sequence"/>
</dbReference>
<gene>
    <name evidence="9" type="ORF">FOL47_009987</name>
</gene>
<evidence type="ECO:0000256" key="2">
    <source>
        <dbReference type="ARBA" id="ARBA00004123"/>
    </source>
</evidence>
<dbReference type="InterPro" id="IPR003347">
    <property type="entry name" value="JmjC_dom"/>
</dbReference>
<evidence type="ECO:0000313" key="9">
    <source>
        <dbReference type="EMBL" id="KAF4654427.1"/>
    </source>
</evidence>
<comment type="caution">
    <text evidence="9">The sequence shown here is derived from an EMBL/GenBank/DDBJ whole genome shotgun (WGS) entry which is preliminary data.</text>
</comment>
<dbReference type="GO" id="GO:0016491">
    <property type="term" value="F:oxidoreductase activity"/>
    <property type="evidence" value="ECO:0007669"/>
    <property type="project" value="UniProtKB-KW"/>
</dbReference>
<dbReference type="SUPFAM" id="SSF51197">
    <property type="entry name" value="Clavaminate synthase-like"/>
    <property type="match status" value="1"/>
</dbReference>
<dbReference type="Gene3D" id="2.60.120.650">
    <property type="entry name" value="Cupin"/>
    <property type="match status" value="1"/>
</dbReference>
<dbReference type="InterPro" id="IPR041667">
    <property type="entry name" value="Cupin_8"/>
</dbReference>
<keyword evidence="10" id="KW-1185">Reference proteome</keyword>
<keyword evidence="6" id="KW-0539">Nucleus</keyword>
<reference evidence="9 10" key="1">
    <citation type="submission" date="2020-04" db="EMBL/GenBank/DDBJ databases">
        <title>Perkinsus chesapeaki whole genome sequence.</title>
        <authorList>
            <person name="Bogema D.R."/>
        </authorList>
    </citation>
    <scope>NUCLEOTIDE SEQUENCE [LARGE SCALE GENOMIC DNA]</scope>
    <source>
        <strain evidence="9">ATCC PRA-425</strain>
    </source>
</reference>
<dbReference type="GO" id="GO:0046872">
    <property type="term" value="F:metal ion binding"/>
    <property type="evidence" value="ECO:0007669"/>
    <property type="project" value="UniProtKB-KW"/>
</dbReference>
<evidence type="ECO:0000256" key="6">
    <source>
        <dbReference type="ARBA" id="ARBA00023242"/>
    </source>
</evidence>